<organism evidence="2 3">
    <name type="scientific">Candidatus Fimiplasma intestinipullorum</name>
    <dbReference type="NCBI Taxonomy" id="2840825"/>
    <lineage>
        <taxon>Bacteria</taxon>
        <taxon>Bacillati</taxon>
        <taxon>Bacillota</taxon>
        <taxon>Clostridia</taxon>
        <taxon>Eubacteriales</taxon>
        <taxon>Candidatus Fimiplasma</taxon>
    </lineage>
</organism>
<feature type="transmembrane region" description="Helical" evidence="1">
    <location>
        <begin position="153"/>
        <end position="174"/>
    </location>
</feature>
<reference evidence="2" key="2">
    <citation type="journal article" date="2021" name="PeerJ">
        <title>Extensive microbial diversity within the chicken gut microbiome revealed by metagenomics and culture.</title>
        <authorList>
            <person name="Gilroy R."/>
            <person name="Ravi A."/>
            <person name="Getino M."/>
            <person name="Pursley I."/>
            <person name="Horton D.L."/>
            <person name="Alikhan N.F."/>
            <person name="Baker D."/>
            <person name="Gharbi K."/>
            <person name="Hall N."/>
            <person name="Watson M."/>
            <person name="Adriaenssens E.M."/>
            <person name="Foster-Nyarko E."/>
            <person name="Jarju S."/>
            <person name="Secka A."/>
            <person name="Antonio M."/>
            <person name="Oren A."/>
            <person name="Chaudhuri R.R."/>
            <person name="La Ragione R."/>
            <person name="Hildebrand F."/>
            <person name="Pallen M.J."/>
        </authorList>
    </citation>
    <scope>NUCLEOTIDE SEQUENCE</scope>
    <source>
        <strain evidence="2">CHK195-11698</strain>
    </source>
</reference>
<feature type="transmembrane region" description="Helical" evidence="1">
    <location>
        <begin position="53"/>
        <end position="74"/>
    </location>
</feature>
<gene>
    <name evidence="2" type="ORF">IAD15_04940</name>
</gene>
<feature type="transmembrane region" description="Helical" evidence="1">
    <location>
        <begin position="194"/>
        <end position="217"/>
    </location>
</feature>
<dbReference type="PANTHER" id="PTHR46795">
    <property type="entry name" value="ABC TRANSPORTER PERMEASE-RELATED-RELATED"/>
    <property type="match status" value="1"/>
</dbReference>
<keyword evidence="1" id="KW-0812">Transmembrane</keyword>
<proteinExistence type="predicted"/>
<dbReference type="PANTHER" id="PTHR46795:SF3">
    <property type="entry name" value="ABC TRANSPORTER PERMEASE"/>
    <property type="match status" value="1"/>
</dbReference>
<accession>A0A9D1HN03</accession>
<reference evidence="2" key="1">
    <citation type="submission" date="2020-10" db="EMBL/GenBank/DDBJ databases">
        <authorList>
            <person name="Gilroy R."/>
        </authorList>
    </citation>
    <scope>NUCLEOTIDE SEQUENCE</scope>
    <source>
        <strain evidence="2">CHK195-11698</strain>
    </source>
</reference>
<dbReference type="EMBL" id="DVMJ01000041">
    <property type="protein sequence ID" value="HIU13398.1"/>
    <property type="molecule type" value="Genomic_DNA"/>
</dbReference>
<feature type="transmembrane region" description="Helical" evidence="1">
    <location>
        <begin position="302"/>
        <end position="325"/>
    </location>
</feature>
<evidence type="ECO:0000256" key="1">
    <source>
        <dbReference type="SAM" id="Phobius"/>
    </source>
</evidence>
<feature type="transmembrane region" description="Helical" evidence="1">
    <location>
        <begin position="223"/>
        <end position="243"/>
    </location>
</feature>
<feature type="transmembrane region" description="Helical" evidence="1">
    <location>
        <begin position="274"/>
        <end position="296"/>
    </location>
</feature>
<evidence type="ECO:0008006" key="4">
    <source>
        <dbReference type="Google" id="ProtNLM"/>
    </source>
</evidence>
<protein>
    <recommendedName>
        <fullName evidence="4">ABC transporter permease</fullName>
    </recommendedName>
</protein>
<name>A0A9D1HN03_9FIRM</name>
<keyword evidence="1" id="KW-0472">Membrane</keyword>
<evidence type="ECO:0000313" key="3">
    <source>
        <dbReference type="Proteomes" id="UP000824175"/>
    </source>
</evidence>
<dbReference type="AlphaFoldDB" id="A0A9D1HN03"/>
<dbReference type="InterPro" id="IPR052536">
    <property type="entry name" value="ABC-4_Integral_Memb_Prot"/>
</dbReference>
<feature type="transmembrane region" description="Helical" evidence="1">
    <location>
        <begin position="20"/>
        <end position="41"/>
    </location>
</feature>
<keyword evidence="1" id="KW-1133">Transmembrane helix</keyword>
<feature type="transmembrane region" description="Helical" evidence="1">
    <location>
        <begin position="388"/>
        <end position="411"/>
    </location>
</feature>
<comment type="caution">
    <text evidence="2">The sequence shown here is derived from an EMBL/GenBank/DDBJ whole genome shotgun (WGS) entry which is preliminary data.</text>
</comment>
<evidence type="ECO:0000313" key="2">
    <source>
        <dbReference type="EMBL" id="HIU13398.1"/>
    </source>
</evidence>
<feature type="transmembrane region" description="Helical" evidence="1">
    <location>
        <begin position="356"/>
        <end position="376"/>
    </location>
</feature>
<dbReference type="Proteomes" id="UP000824175">
    <property type="component" value="Unassembled WGS sequence"/>
</dbReference>
<feature type="transmembrane region" description="Helical" evidence="1">
    <location>
        <begin position="111"/>
        <end position="133"/>
    </location>
</feature>
<sequence length="421" mass="46942">MGTMKFALRMLKADFQKNLFYGGSLVFSTAVVFVFFNMTANPNYSGMTDMSKTSFSMVLALVVVVIAMVLAFFANSYYLNSKTKELAIETISGGSVLTLANFLLTQNMVIMLFAIPFGLGLGYLVIPLINMILYPQMGVTAPVWQVYGSGLGYTIVSLVTEMVWLVVIDTGYAYRTEVKDLLEAEHTLQNKEKVAIRIPSVVFLAIYLLPVVLFLVLEVNSDLYLASAFIGLFGISGMLKKVLPGLIMRLEKRYLNHKHRLPALGNLHHLIKQLTILMMTIIFAVTLLVCFMSSYINDFRQLVIIVMSYVVLTILIAVSIVYKVLIEAAKRKKSFLHMKMLGYVTADLKQIIAEELIGLFSIIIILPMIYVGLIFARFCMAGLMDGRFAIGISAFYMGVILLSGVLSYFLYVHLVLKGGSR</sequence>